<dbReference type="FunFam" id="2.60.40.420:FF:000045">
    <property type="entry name" value="Laccase 2"/>
    <property type="match status" value="1"/>
</dbReference>
<dbReference type="GeneID" id="111105786"/>
<dbReference type="GO" id="GO:0016491">
    <property type="term" value="F:oxidoreductase activity"/>
    <property type="evidence" value="ECO:0007669"/>
    <property type="project" value="UniProtKB-KW"/>
</dbReference>
<evidence type="ECO:0000313" key="8">
    <source>
        <dbReference type="Proteomes" id="UP000694844"/>
    </source>
</evidence>
<keyword evidence="4" id="KW-0186">Copper</keyword>
<comment type="similarity">
    <text evidence="1">Belongs to the multicopper oxidase family.</text>
</comment>
<keyword evidence="8" id="KW-1185">Reference proteome</keyword>
<dbReference type="InterPro" id="IPR008972">
    <property type="entry name" value="Cupredoxin"/>
</dbReference>
<evidence type="ECO:0000313" key="9">
    <source>
        <dbReference type="RefSeq" id="XP_022295880.1"/>
    </source>
</evidence>
<gene>
    <name evidence="9" type="primary">LOC111105786</name>
</gene>
<dbReference type="KEGG" id="cvn:111105786"/>
<dbReference type="PROSITE" id="PS00080">
    <property type="entry name" value="MULTICOPPER_OXIDASE2"/>
    <property type="match status" value="1"/>
</dbReference>
<evidence type="ECO:0000259" key="6">
    <source>
        <dbReference type="Pfam" id="PF07731"/>
    </source>
</evidence>
<dbReference type="PANTHER" id="PTHR11709:SF394">
    <property type="entry name" value="FI03373P-RELATED"/>
    <property type="match status" value="1"/>
</dbReference>
<evidence type="ECO:0000256" key="4">
    <source>
        <dbReference type="ARBA" id="ARBA00023008"/>
    </source>
</evidence>
<dbReference type="CDD" id="cd13905">
    <property type="entry name" value="CuRO_3_tcLLC2_insect_like"/>
    <property type="match status" value="1"/>
</dbReference>
<accession>A0A8B8AXI4</accession>
<dbReference type="GO" id="GO:0005886">
    <property type="term" value="C:plasma membrane"/>
    <property type="evidence" value="ECO:0007669"/>
    <property type="project" value="TreeGrafter"/>
</dbReference>
<dbReference type="Gene3D" id="2.60.40.420">
    <property type="entry name" value="Cupredoxins - blue copper proteins"/>
    <property type="match status" value="3"/>
</dbReference>
<protein>
    <submittedName>
        <fullName evidence="9">Laccase-like</fullName>
    </submittedName>
</protein>
<evidence type="ECO:0000259" key="5">
    <source>
        <dbReference type="Pfam" id="PF00394"/>
    </source>
</evidence>
<proteinExistence type="inferred from homology"/>
<dbReference type="OrthoDB" id="2121828at2759"/>
<evidence type="ECO:0000259" key="7">
    <source>
        <dbReference type="Pfam" id="PF07732"/>
    </source>
</evidence>
<dbReference type="InterPro" id="IPR045087">
    <property type="entry name" value="Cu-oxidase_fam"/>
</dbReference>
<dbReference type="CDD" id="cd13884">
    <property type="entry name" value="CuRO_2_tcLCC_insect_like"/>
    <property type="match status" value="1"/>
</dbReference>
<dbReference type="PROSITE" id="PS00079">
    <property type="entry name" value="MULTICOPPER_OXIDASE1"/>
    <property type="match status" value="1"/>
</dbReference>
<dbReference type="Pfam" id="PF00394">
    <property type="entry name" value="Cu-oxidase"/>
    <property type="match status" value="1"/>
</dbReference>
<dbReference type="Pfam" id="PF07732">
    <property type="entry name" value="Cu-oxidase_3"/>
    <property type="match status" value="1"/>
</dbReference>
<keyword evidence="3" id="KW-0560">Oxidoreductase</keyword>
<dbReference type="InterPro" id="IPR002355">
    <property type="entry name" value="Cu_oxidase_Cu_BS"/>
</dbReference>
<dbReference type="CDD" id="cd13858">
    <property type="entry name" value="CuRO_1_tcLCC2_insect_like"/>
    <property type="match status" value="1"/>
</dbReference>
<evidence type="ECO:0000256" key="2">
    <source>
        <dbReference type="ARBA" id="ARBA00022723"/>
    </source>
</evidence>
<dbReference type="GO" id="GO:0006826">
    <property type="term" value="P:iron ion transport"/>
    <property type="evidence" value="ECO:0007669"/>
    <property type="project" value="TreeGrafter"/>
</dbReference>
<dbReference type="InterPro" id="IPR001117">
    <property type="entry name" value="Cu-oxidase_2nd"/>
</dbReference>
<dbReference type="Pfam" id="PF07731">
    <property type="entry name" value="Cu-oxidase_2"/>
    <property type="match status" value="1"/>
</dbReference>
<keyword evidence="2" id="KW-0479">Metal-binding</keyword>
<dbReference type="GO" id="GO:0005507">
    <property type="term" value="F:copper ion binding"/>
    <property type="evidence" value="ECO:0007669"/>
    <property type="project" value="InterPro"/>
</dbReference>
<reference evidence="9" key="1">
    <citation type="submission" date="2025-08" db="UniProtKB">
        <authorList>
            <consortium name="RefSeq"/>
        </authorList>
    </citation>
    <scope>IDENTIFICATION</scope>
    <source>
        <tissue evidence="9">Whole sample</tissue>
    </source>
</reference>
<feature type="domain" description="Plastocyanin-like" evidence="5">
    <location>
        <begin position="199"/>
        <end position="323"/>
    </location>
</feature>
<sequence>MIHERFSAVFASKGKLFRYNVKNTTSAKPIPVNEVITADGWEKPRIVTVINRTLPAPDIIVYEGQTVIVHVINKMHSDSVTMHWHGLHQRNTPYMDGVPFITQCPIFPGQKFTYKFQAYPQGTFWYHSHSGSQRSNGLAGAFIIRKRERDPIEEHIMNVMEWNHDHDSLAQTLHYEHKVVVDRIPQPSSMSHDGMIFGNMIFHSALINGRGRYYDDRSRMHHNDAPLEIFNVRKGFTYRFRVIASGANFPFRISIDGHFLTVIESDGFSLEPMVIESLIINPGERYDFLLEAIRPIGNYWIRAKTLEEKRHIEAEAILRYNGAEHIEPTTERGHCSEFDPCRVLNCPFSSFGFIKGIECIPFDHLRSDREDDEAPPFVPGQFQEHFLNFAFTGRNPSVNGNVFRMPSVSALTQPQEVESRCHGGCRVGASCKCTHSLQIDKRNTVQLVLSNLGMGAGWFHPIHLHGHSFHVIKMGYGIFDEKYGFLLEQNKDIDCSGGKKLSNDYSLCYNATWRDQSWLNGNIPGQELKRAPRKDTLIVPDGGYAVIRFRADNPGLWLIHCHIELHSMQGMAILLNESFPFIPRPPQNFDYCNNFDASDVYLH</sequence>
<evidence type="ECO:0000256" key="3">
    <source>
        <dbReference type="ARBA" id="ARBA00023002"/>
    </source>
</evidence>
<dbReference type="PANTHER" id="PTHR11709">
    <property type="entry name" value="MULTI-COPPER OXIDASE"/>
    <property type="match status" value="1"/>
</dbReference>
<dbReference type="RefSeq" id="XP_022295880.1">
    <property type="nucleotide sequence ID" value="XM_022440172.1"/>
</dbReference>
<dbReference type="SUPFAM" id="SSF49503">
    <property type="entry name" value="Cupredoxins"/>
    <property type="match status" value="3"/>
</dbReference>
<feature type="domain" description="Plastocyanin-like" evidence="7">
    <location>
        <begin position="44"/>
        <end position="148"/>
    </location>
</feature>
<dbReference type="Proteomes" id="UP000694844">
    <property type="component" value="Chromosome 8"/>
</dbReference>
<evidence type="ECO:0000256" key="1">
    <source>
        <dbReference type="ARBA" id="ARBA00010609"/>
    </source>
</evidence>
<feature type="domain" description="Plastocyanin-like" evidence="6">
    <location>
        <begin position="429"/>
        <end position="576"/>
    </location>
</feature>
<name>A0A8B8AXI4_CRAVI</name>
<dbReference type="AlphaFoldDB" id="A0A8B8AXI4"/>
<organism evidence="8 9">
    <name type="scientific">Crassostrea virginica</name>
    <name type="common">Eastern oyster</name>
    <dbReference type="NCBI Taxonomy" id="6565"/>
    <lineage>
        <taxon>Eukaryota</taxon>
        <taxon>Metazoa</taxon>
        <taxon>Spiralia</taxon>
        <taxon>Lophotrochozoa</taxon>
        <taxon>Mollusca</taxon>
        <taxon>Bivalvia</taxon>
        <taxon>Autobranchia</taxon>
        <taxon>Pteriomorphia</taxon>
        <taxon>Ostreida</taxon>
        <taxon>Ostreoidea</taxon>
        <taxon>Ostreidae</taxon>
        <taxon>Crassostrea</taxon>
    </lineage>
</organism>
<dbReference type="InterPro" id="IPR011707">
    <property type="entry name" value="Cu-oxidase-like_N"/>
</dbReference>
<dbReference type="InterPro" id="IPR033138">
    <property type="entry name" value="Cu_oxidase_CS"/>
</dbReference>
<dbReference type="InterPro" id="IPR011706">
    <property type="entry name" value="Cu-oxidase_C"/>
</dbReference>